<dbReference type="EMBL" id="MBFE02000002">
    <property type="protein sequence ID" value="MUO40984.1"/>
    <property type="molecule type" value="Genomic_DNA"/>
</dbReference>
<evidence type="ECO:0008006" key="5">
    <source>
        <dbReference type="Google" id="ProtNLM"/>
    </source>
</evidence>
<evidence type="ECO:0000313" key="4">
    <source>
        <dbReference type="Proteomes" id="UP000179536"/>
    </source>
</evidence>
<protein>
    <recommendedName>
        <fullName evidence="5">Transposase</fullName>
    </recommendedName>
</protein>
<name>A0ABD6HAD9_AGRVI</name>
<reference evidence="3 4" key="1">
    <citation type="submission" date="2019-11" db="EMBL/GenBank/DDBJ databases">
        <title>Whole-genome sequencing of Allorhizobium vitis.</title>
        <authorList>
            <person name="Gan H.M."/>
            <person name="Savka M.A."/>
        </authorList>
    </citation>
    <scope>NUCLEOTIDE SEQUENCE [LARGE SCALE GENOMIC DNA]</scope>
    <source>
        <strain evidence="2 4">RF2/1</strain>
        <strain evidence="1 3">T1/7</strain>
    </source>
</reference>
<evidence type="ECO:0000313" key="3">
    <source>
        <dbReference type="Proteomes" id="UP000179454"/>
    </source>
</evidence>
<comment type="caution">
    <text evidence="2">The sequence shown here is derived from an EMBL/GenBank/DDBJ whole genome shotgun (WGS) entry which is preliminary data.</text>
</comment>
<dbReference type="Proteomes" id="UP000179454">
    <property type="component" value="Unassembled WGS sequence"/>
</dbReference>
<accession>A0ABD6HAD9</accession>
<organism evidence="2 4">
    <name type="scientific">Agrobacterium vitis</name>
    <name type="common">Rhizobium vitis</name>
    <dbReference type="NCBI Taxonomy" id="373"/>
    <lineage>
        <taxon>Bacteria</taxon>
        <taxon>Pseudomonadati</taxon>
        <taxon>Pseudomonadota</taxon>
        <taxon>Alphaproteobacteria</taxon>
        <taxon>Hyphomicrobiales</taxon>
        <taxon>Rhizobiaceae</taxon>
        <taxon>Rhizobium/Agrobacterium group</taxon>
        <taxon>Agrobacterium</taxon>
    </lineage>
</organism>
<dbReference type="AlphaFoldDB" id="A0ABD6HAD9"/>
<evidence type="ECO:0000313" key="2">
    <source>
        <dbReference type="EMBL" id="MUP11348.1"/>
    </source>
</evidence>
<evidence type="ECO:0000313" key="1">
    <source>
        <dbReference type="EMBL" id="MUO40984.1"/>
    </source>
</evidence>
<proteinExistence type="predicted"/>
<dbReference type="Proteomes" id="UP000179536">
    <property type="component" value="Unassembled WGS sequence"/>
</dbReference>
<dbReference type="EMBL" id="MBFA02000009">
    <property type="protein sequence ID" value="MUP11348.1"/>
    <property type="molecule type" value="Genomic_DNA"/>
</dbReference>
<gene>
    <name evidence="2" type="ORF">BBK91_015920</name>
    <name evidence="1" type="ORF">BBL17_004105</name>
</gene>
<keyword evidence="3" id="KW-1185">Reference proteome</keyword>
<sequence>MAWKNDKGPEKQKGRGVNPTFPKLALIVASTSVVNEARGFNLKEDRVFTLFAAF</sequence>
<dbReference type="RefSeq" id="WP_156554009.1">
    <property type="nucleotide sequence ID" value="NZ_MBFA02000009.1"/>
</dbReference>